<dbReference type="InterPro" id="IPR004101">
    <property type="entry name" value="Mur_ligase_C"/>
</dbReference>
<dbReference type="Pfam" id="PF08245">
    <property type="entry name" value="Mur_ligase_M"/>
    <property type="match status" value="1"/>
</dbReference>
<keyword evidence="5 7" id="KW-0547">Nucleotide-binding</keyword>
<name>A0A2H0NC16_9BACT</name>
<keyword evidence="4 7" id="KW-0436">Ligase</keyword>
<dbReference type="UniPathway" id="UPA00219"/>
<gene>
    <name evidence="7 11" type="primary">murD</name>
    <name evidence="11" type="ORF">COV55_04065</name>
</gene>
<evidence type="ECO:0000256" key="6">
    <source>
        <dbReference type="ARBA" id="ARBA00022840"/>
    </source>
</evidence>
<dbReference type="AlphaFoldDB" id="A0A2H0NC16"/>
<keyword evidence="7 8" id="KW-0573">Peptidoglycan synthesis</keyword>
<dbReference type="GO" id="GO:0051301">
    <property type="term" value="P:cell division"/>
    <property type="evidence" value="ECO:0007669"/>
    <property type="project" value="UniProtKB-KW"/>
</dbReference>
<keyword evidence="7 8" id="KW-0132">Cell division</keyword>
<dbReference type="GO" id="GO:0071555">
    <property type="term" value="P:cell wall organization"/>
    <property type="evidence" value="ECO:0007669"/>
    <property type="project" value="UniProtKB-KW"/>
</dbReference>
<dbReference type="Pfam" id="PF21799">
    <property type="entry name" value="MurD-like_N"/>
    <property type="match status" value="1"/>
</dbReference>
<comment type="subcellular location">
    <subcellularLocation>
        <location evidence="1 7 8">Cytoplasm</location>
    </subcellularLocation>
</comment>
<proteinExistence type="inferred from homology"/>
<dbReference type="Gene3D" id="3.40.1190.10">
    <property type="entry name" value="Mur-like, catalytic domain"/>
    <property type="match status" value="1"/>
</dbReference>
<evidence type="ECO:0000313" key="12">
    <source>
        <dbReference type="Proteomes" id="UP000230564"/>
    </source>
</evidence>
<dbReference type="SUPFAM" id="SSF53244">
    <property type="entry name" value="MurD-like peptide ligases, peptide-binding domain"/>
    <property type="match status" value="1"/>
</dbReference>
<evidence type="ECO:0000256" key="1">
    <source>
        <dbReference type="ARBA" id="ARBA00004496"/>
    </source>
</evidence>
<evidence type="ECO:0000259" key="9">
    <source>
        <dbReference type="Pfam" id="PF02875"/>
    </source>
</evidence>
<dbReference type="GO" id="GO:0008764">
    <property type="term" value="F:UDP-N-acetylmuramoylalanine-D-glutamate ligase activity"/>
    <property type="evidence" value="ECO:0007669"/>
    <property type="project" value="UniProtKB-UniRule"/>
</dbReference>
<dbReference type="NCBIfam" id="TIGR01087">
    <property type="entry name" value="murD"/>
    <property type="match status" value="1"/>
</dbReference>
<feature type="domain" description="Mur ligase C-terminal" evidence="9">
    <location>
        <begin position="324"/>
        <end position="439"/>
    </location>
</feature>
<evidence type="ECO:0000256" key="3">
    <source>
        <dbReference type="ARBA" id="ARBA00022490"/>
    </source>
</evidence>
<dbReference type="PANTHER" id="PTHR43692:SF1">
    <property type="entry name" value="UDP-N-ACETYLMURAMOYLALANINE--D-GLUTAMATE LIGASE"/>
    <property type="match status" value="1"/>
</dbReference>
<dbReference type="Gene3D" id="3.40.50.720">
    <property type="entry name" value="NAD(P)-binding Rossmann-like Domain"/>
    <property type="match status" value="1"/>
</dbReference>
<comment type="similarity">
    <text evidence="7">Belongs to the MurCDEF family.</text>
</comment>
<keyword evidence="7 8" id="KW-0131">Cell cycle</keyword>
<dbReference type="InterPro" id="IPR013221">
    <property type="entry name" value="Mur_ligase_cen"/>
</dbReference>
<comment type="pathway">
    <text evidence="2 7 8">Cell wall biogenesis; peptidoglycan biosynthesis.</text>
</comment>
<dbReference type="Gene3D" id="3.90.190.20">
    <property type="entry name" value="Mur ligase, C-terminal domain"/>
    <property type="match status" value="1"/>
</dbReference>
<dbReference type="SUPFAM" id="SSF53623">
    <property type="entry name" value="MurD-like peptide ligases, catalytic domain"/>
    <property type="match status" value="1"/>
</dbReference>
<feature type="domain" description="Mur ligase central" evidence="10">
    <location>
        <begin position="121"/>
        <end position="301"/>
    </location>
</feature>
<dbReference type="EMBL" id="PCWQ01000013">
    <property type="protein sequence ID" value="PIR06433.1"/>
    <property type="molecule type" value="Genomic_DNA"/>
</dbReference>
<evidence type="ECO:0000256" key="8">
    <source>
        <dbReference type="RuleBase" id="RU003664"/>
    </source>
</evidence>
<dbReference type="HAMAP" id="MF_00639">
    <property type="entry name" value="MurD"/>
    <property type="match status" value="1"/>
</dbReference>
<sequence length="470" mass="52906">MVNNFKNKKILVMGLGLHGGAAAVVKWLLKKQALLTVTDLKNAKELKMSLDKLKQAPHSSTIKYTLGQHKMDDFIKQDLIIQNPGVPANSQYLTKARSLGIPIINEAVLFFGLYLGKVIGVTGTRGKSTTSTLIHHILKTKIKNNVIAGNIATNPMLNVLDKLSLWSWPVLELSSWHLEGLRDYKISPQIAVVTNVLNDHLNRYKNFNEYKNSKQAIVQHQKKGDYVVLNADNKFTKQFSKKAKAKVYFFSLKSKIRGSYLADGWVYFFDKKRKEKIMPVDDVKLLGQHNLANVLAAVTVAKLVGISNHNIKRAVGRFHGLEYRLQYKGHLKNLAVFNDATSTTPDATLAALNAFKKSSVILIAGGEDKKLDYYQLAKQIKKKVSKLFLLSGSASQKLIKELKKVEYPSQKMIININTLEKAWSLALKSAGSYDQCLLFSPAAASFNMFVNEFERARLFDKLFYDQKKKK</sequence>
<accession>A0A2H0NC16</accession>
<organism evidence="11 12">
    <name type="scientific">Candidatus Komeilibacteria bacterium CG11_big_fil_rev_8_21_14_0_20_36_20</name>
    <dbReference type="NCBI Taxonomy" id="1974477"/>
    <lineage>
        <taxon>Bacteria</taxon>
        <taxon>Candidatus Komeiliibacteriota</taxon>
    </lineage>
</organism>
<dbReference type="Proteomes" id="UP000230564">
    <property type="component" value="Unassembled WGS sequence"/>
</dbReference>
<reference evidence="11 12" key="1">
    <citation type="submission" date="2017-09" db="EMBL/GenBank/DDBJ databases">
        <title>Depth-based differentiation of microbial function through sediment-hosted aquifers and enrichment of novel symbionts in the deep terrestrial subsurface.</title>
        <authorList>
            <person name="Probst A.J."/>
            <person name="Ladd B."/>
            <person name="Jarett J.K."/>
            <person name="Geller-Mcgrath D.E."/>
            <person name="Sieber C.M."/>
            <person name="Emerson J.B."/>
            <person name="Anantharaman K."/>
            <person name="Thomas B.C."/>
            <person name="Malmstrom R."/>
            <person name="Stieglmeier M."/>
            <person name="Klingl A."/>
            <person name="Woyke T."/>
            <person name="Ryan C.M."/>
            <person name="Banfield J.F."/>
        </authorList>
    </citation>
    <scope>NUCLEOTIDE SEQUENCE [LARGE SCALE GENOMIC DNA]</scope>
    <source>
        <strain evidence="11">CG11_big_fil_rev_8_21_14_0_20_36_20</strain>
    </source>
</reference>
<dbReference type="SUPFAM" id="SSF51984">
    <property type="entry name" value="MurCD N-terminal domain"/>
    <property type="match status" value="1"/>
</dbReference>
<dbReference type="InterPro" id="IPR036615">
    <property type="entry name" value="Mur_ligase_C_dom_sf"/>
</dbReference>
<protein>
    <recommendedName>
        <fullName evidence="7 8">UDP-N-acetylmuramoylalanine--D-glutamate ligase</fullName>
        <ecNumber evidence="7 8">6.3.2.9</ecNumber>
    </recommendedName>
    <alternativeName>
        <fullName evidence="7">D-glutamic acid-adding enzyme</fullName>
    </alternativeName>
    <alternativeName>
        <fullName evidence="7">UDP-N-acetylmuramoyl-L-alanyl-D-glutamate synthetase</fullName>
    </alternativeName>
</protein>
<dbReference type="Pfam" id="PF02875">
    <property type="entry name" value="Mur_ligase_C"/>
    <property type="match status" value="1"/>
</dbReference>
<dbReference type="EC" id="6.3.2.9" evidence="7 8"/>
<dbReference type="GO" id="GO:0008360">
    <property type="term" value="P:regulation of cell shape"/>
    <property type="evidence" value="ECO:0007669"/>
    <property type="project" value="UniProtKB-KW"/>
</dbReference>
<dbReference type="InterPro" id="IPR005762">
    <property type="entry name" value="MurD"/>
</dbReference>
<comment type="catalytic activity">
    <reaction evidence="7 8">
        <text>UDP-N-acetyl-alpha-D-muramoyl-L-alanine + D-glutamate + ATP = UDP-N-acetyl-alpha-D-muramoyl-L-alanyl-D-glutamate + ADP + phosphate + H(+)</text>
        <dbReference type="Rhea" id="RHEA:16429"/>
        <dbReference type="ChEBI" id="CHEBI:15378"/>
        <dbReference type="ChEBI" id="CHEBI:29986"/>
        <dbReference type="ChEBI" id="CHEBI:30616"/>
        <dbReference type="ChEBI" id="CHEBI:43474"/>
        <dbReference type="ChEBI" id="CHEBI:83898"/>
        <dbReference type="ChEBI" id="CHEBI:83900"/>
        <dbReference type="ChEBI" id="CHEBI:456216"/>
        <dbReference type="EC" id="6.3.2.9"/>
    </reaction>
</comment>
<keyword evidence="7 8" id="KW-0133">Cell shape</keyword>
<dbReference type="InterPro" id="IPR036565">
    <property type="entry name" value="Mur-like_cat_sf"/>
</dbReference>
<dbReference type="GO" id="GO:0005737">
    <property type="term" value="C:cytoplasm"/>
    <property type="evidence" value="ECO:0007669"/>
    <property type="project" value="UniProtKB-SubCell"/>
</dbReference>
<dbReference type="PANTHER" id="PTHR43692">
    <property type="entry name" value="UDP-N-ACETYLMURAMOYLALANINE--D-GLUTAMATE LIGASE"/>
    <property type="match status" value="1"/>
</dbReference>
<evidence type="ECO:0000313" key="11">
    <source>
        <dbReference type="EMBL" id="PIR06433.1"/>
    </source>
</evidence>
<evidence type="ECO:0000256" key="7">
    <source>
        <dbReference type="HAMAP-Rule" id="MF_00639"/>
    </source>
</evidence>
<dbReference type="GO" id="GO:0009252">
    <property type="term" value="P:peptidoglycan biosynthetic process"/>
    <property type="evidence" value="ECO:0007669"/>
    <property type="project" value="UniProtKB-UniRule"/>
</dbReference>
<evidence type="ECO:0000256" key="2">
    <source>
        <dbReference type="ARBA" id="ARBA00004752"/>
    </source>
</evidence>
<evidence type="ECO:0000256" key="5">
    <source>
        <dbReference type="ARBA" id="ARBA00022741"/>
    </source>
</evidence>
<dbReference type="GO" id="GO:0005524">
    <property type="term" value="F:ATP binding"/>
    <property type="evidence" value="ECO:0007669"/>
    <property type="project" value="UniProtKB-UniRule"/>
</dbReference>
<comment type="function">
    <text evidence="7 8">Cell wall formation. Catalyzes the addition of glutamate to the nucleotide precursor UDP-N-acetylmuramoyl-L-alanine (UMA).</text>
</comment>
<keyword evidence="6 7" id="KW-0067">ATP-binding</keyword>
<evidence type="ECO:0000259" key="10">
    <source>
        <dbReference type="Pfam" id="PF08245"/>
    </source>
</evidence>
<feature type="binding site" evidence="7">
    <location>
        <begin position="123"/>
        <end position="129"/>
    </location>
    <ligand>
        <name>ATP</name>
        <dbReference type="ChEBI" id="CHEBI:30616"/>
    </ligand>
</feature>
<keyword evidence="7 8" id="KW-0961">Cell wall biogenesis/degradation</keyword>
<comment type="caution">
    <text evidence="11">The sequence shown here is derived from an EMBL/GenBank/DDBJ whole genome shotgun (WGS) entry which is preliminary data.</text>
</comment>
<evidence type="ECO:0000256" key="4">
    <source>
        <dbReference type="ARBA" id="ARBA00022598"/>
    </source>
</evidence>
<keyword evidence="3 7" id="KW-0963">Cytoplasm</keyword>